<evidence type="ECO:0000256" key="2">
    <source>
        <dbReference type="ARBA" id="ARBA00022475"/>
    </source>
</evidence>
<dbReference type="Proteomes" id="UP000286701">
    <property type="component" value="Unassembled WGS sequence"/>
</dbReference>
<dbReference type="InterPro" id="IPR025857">
    <property type="entry name" value="MacB_PCD"/>
</dbReference>
<evidence type="ECO:0000313" key="9">
    <source>
        <dbReference type="EMBL" id="RWY50137.1"/>
    </source>
</evidence>
<reference evidence="9 10" key="1">
    <citation type="submission" date="2019-01" db="EMBL/GenBank/DDBJ databases">
        <title>Mucilaginibacter antarcticum sp. nov., isolated from antarctic soil.</title>
        <authorList>
            <person name="Yan Y.-Q."/>
            <person name="Du Z.-J."/>
        </authorList>
    </citation>
    <scope>NUCLEOTIDE SEQUENCE [LARGE SCALE GENOMIC DNA]</scope>
    <source>
        <strain evidence="9 10">F01003</strain>
    </source>
</reference>
<dbReference type="AlphaFoldDB" id="A0A3S3UWY0"/>
<feature type="transmembrane region" description="Helical" evidence="6">
    <location>
        <begin position="767"/>
        <end position="789"/>
    </location>
</feature>
<feature type="transmembrane region" description="Helical" evidence="6">
    <location>
        <begin position="737"/>
        <end position="755"/>
    </location>
</feature>
<feature type="domain" description="MacB-like periplasmic core" evidence="8">
    <location>
        <begin position="20"/>
        <end position="250"/>
    </location>
</feature>
<comment type="caution">
    <text evidence="9">The sequence shown here is derived from an EMBL/GenBank/DDBJ whole genome shotgun (WGS) entry which is preliminary data.</text>
</comment>
<feature type="transmembrane region" description="Helical" evidence="6">
    <location>
        <begin position="435"/>
        <end position="458"/>
    </location>
</feature>
<dbReference type="EMBL" id="SBIW01000007">
    <property type="protein sequence ID" value="RWY50137.1"/>
    <property type="molecule type" value="Genomic_DNA"/>
</dbReference>
<protein>
    <submittedName>
        <fullName evidence="9">FtsX-like permease family protein</fullName>
    </submittedName>
</protein>
<dbReference type="Pfam" id="PF02687">
    <property type="entry name" value="FtsX"/>
    <property type="match status" value="2"/>
</dbReference>
<accession>A0A3S3UWY0</accession>
<evidence type="ECO:0000313" key="10">
    <source>
        <dbReference type="Proteomes" id="UP000286701"/>
    </source>
</evidence>
<evidence type="ECO:0000256" key="6">
    <source>
        <dbReference type="SAM" id="Phobius"/>
    </source>
</evidence>
<keyword evidence="2" id="KW-1003">Cell membrane</keyword>
<keyword evidence="5 6" id="KW-0472">Membrane</keyword>
<dbReference type="PANTHER" id="PTHR30572:SF18">
    <property type="entry name" value="ABC-TYPE MACROLIDE FAMILY EXPORT SYSTEM PERMEASE COMPONENT 2"/>
    <property type="match status" value="1"/>
</dbReference>
<evidence type="ECO:0000259" key="7">
    <source>
        <dbReference type="Pfam" id="PF02687"/>
    </source>
</evidence>
<evidence type="ECO:0000256" key="4">
    <source>
        <dbReference type="ARBA" id="ARBA00022989"/>
    </source>
</evidence>
<dbReference type="Pfam" id="PF12704">
    <property type="entry name" value="MacB_PCD"/>
    <property type="match status" value="2"/>
</dbReference>
<dbReference type="InterPro" id="IPR050250">
    <property type="entry name" value="Macrolide_Exporter_MacB"/>
</dbReference>
<evidence type="ECO:0000256" key="1">
    <source>
        <dbReference type="ARBA" id="ARBA00004651"/>
    </source>
</evidence>
<feature type="transmembrane region" description="Helical" evidence="6">
    <location>
        <begin position="392"/>
        <end position="415"/>
    </location>
</feature>
<gene>
    <name evidence="9" type="ORF">EPL05_15385</name>
</gene>
<feature type="transmembrane region" description="Helical" evidence="6">
    <location>
        <begin position="684"/>
        <end position="710"/>
    </location>
</feature>
<feature type="domain" description="ABC3 transporter permease C-terminal" evidence="7">
    <location>
        <begin position="688"/>
        <end position="797"/>
    </location>
</feature>
<dbReference type="PROSITE" id="PS51257">
    <property type="entry name" value="PROKAR_LIPOPROTEIN"/>
    <property type="match status" value="1"/>
</dbReference>
<keyword evidence="10" id="KW-1185">Reference proteome</keyword>
<keyword evidence="3 6" id="KW-0812">Transmembrane</keyword>
<evidence type="ECO:0000256" key="5">
    <source>
        <dbReference type="ARBA" id="ARBA00023136"/>
    </source>
</evidence>
<proteinExistence type="predicted"/>
<feature type="transmembrane region" description="Helical" evidence="6">
    <location>
        <begin position="346"/>
        <end position="372"/>
    </location>
</feature>
<feature type="transmembrane region" description="Helical" evidence="6">
    <location>
        <begin position="21"/>
        <end position="43"/>
    </location>
</feature>
<comment type="subcellular location">
    <subcellularLocation>
        <location evidence="1">Cell membrane</location>
        <topology evidence="1">Multi-pass membrane protein</topology>
    </subcellularLocation>
</comment>
<sequence>MLKNYFKIAWRNILRHKGYSIINISGLSVGIAACLLIFVILQFELSFNTGFTNYKSLYHVATKQIGEDGTTYNPGVSVPALDALRIDFPQVKFAALNSSYGSQLTVPGNDPNNALNDKKFSEDVGVFFMEPQFFDIFHSDWLAGDKSALDQPNMVVIAQSTATKYFGNWKQAMGKTLKMDNVLTLRVAGIIGDAPDNSDFPLKVMVSYTTWKEHPKDYNYSHEWGSLSSNHQIFAELPQNMTAANMDKQLVRFTAKFAKDKTKVTRAHFLQPLSDMHFDTRFGNTIGDHSTSMATLRILGLIAVLIIVMASINFINLSTAQSVSRSKEVGIRKVLGSTRKQLISQVLGETTLIVVFSVAIAVAIAELALPYLKNIATVPDNIRLFNAGTMMFLALTTIAVIILSGIYPALVVSGFKPILAIKNKITAASVGGIPLRRALVVGQFFIAQLLIIGTLVAVKQMNYVNDADLGFNKSAVLILPGYTDSISLGKMQTFKQQLLQNPQVKSVSFTSDAPSSDNNWGSNFYYNNDMKGATFGVFMKFADADYFKTFGFKFAAGGGFDLSDTTRQVVVNETLVHKLGVKNAGDAIGKTFKLGGAKKWANIIGVVKDFKTNSLRDAVRPIVILTQKEYEGQAAVKIQTTSLSKTTAAVKALWEKTYPEYAYSGYFLDEKIAKFYEQENKLALVYKIFAGIAIFISCLGLYGLVSYMAVQRTKEVGVRKVLGASVANIVFMFSKEFLLLIGIAFLIAMPTAWYLMSQWLQNFAYRIPLTAGVFLLAIVGSMGIAWLTVSYKALKAALVNPVKSLKSE</sequence>
<feature type="domain" description="MacB-like periplasmic core" evidence="8">
    <location>
        <begin position="478"/>
        <end position="645"/>
    </location>
</feature>
<dbReference type="InterPro" id="IPR003838">
    <property type="entry name" value="ABC3_permease_C"/>
</dbReference>
<organism evidence="9 10">
    <name type="scientific">Mucilaginibacter gilvus</name>
    <dbReference type="NCBI Taxonomy" id="2305909"/>
    <lineage>
        <taxon>Bacteria</taxon>
        <taxon>Pseudomonadati</taxon>
        <taxon>Bacteroidota</taxon>
        <taxon>Sphingobacteriia</taxon>
        <taxon>Sphingobacteriales</taxon>
        <taxon>Sphingobacteriaceae</taxon>
        <taxon>Mucilaginibacter</taxon>
    </lineage>
</organism>
<keyword evidence="4 6" id="KW-1133">Transmembrane helix</keyword>
<feature type="transmembrane region" description="Helical" evidence="6">
    <location>
        <begin position="298"/>
        <end position="317"/>
    </location>
</feature>
<evidence type="ECO:0000259" key="8">
    <source>
        <dbReference type="Pfam" id="PF12704"/>
    </source>
</evidence>
<dbReference type="GO" id="GO:0022857">
    <property type="term" value="F:transmembrane transporter activity"/>
    <property type="evidence" value="ECO:0007669"/>
    <property type="project" value="TreeGrafter"/>
</dbReference>
<dbReference type="PANTHER" id="PTHR30572">
    <property type="entry name" value="MEMBRANE COMPONENT OF TRANSPORTER-RELATED"/>
    <property type="match status" value="1"/>
</dbReference>
<name>A0A3S3UWY0_9SPHI</name>
<dbReference type="GO" id="GO:0005886">
    <property type="term" value="C:plasma membrane"/>
    <property type="evidence" value="ECO:0007669"/>
    <property type="project" value="UniProtKB-SubCell"/>
</dbReference>
<dbReference type="OrthoDB" id="1451596at2"/>
<evidence type="ECO:0000256" key="3">
    <source>
        <dbReference type="ARBA" id="ARBA00022692"/>
    </source>
</evidence>
<dbReference type="RefSeq" id="WP_128534867.1">
    <property type="nucleotide sequence ID" value="NZ_SBIW01000007.1"/>
</dbReference>
<feature type="domain" description="ABC3 transporter permease C-terminal" evidence="7">
    <location>
        <begin position="301"/>
        <end position="414"/>
    </location>
</feature>